<keyword evidence="2" id="KW-1185">Reference proteome</keyword>
<accession>A0A0D9WXB8</accession>
<reference evidence="1 2" key="1">
    <citation type="submission" date="2012-08" db="EMBL/GenBank/DDBJ databases">
        <title>Oryza genome evolution.</title>
        <authorList>
            <person name="Wing R.A."/>
        </authorList>
    </citation>
    <scope>NUCLEOTIDE SEQUENCE</scope>
</reference>
<sequence length="105" mass="11628">MACYVPLVELISLLRDKDHGYLDPARAVRVGLAKALVHYYPMTGCLWEVSGSKLMVDCAAQGAVVIDATTDDVRLEDLGEPLVPPYPCAAELFCKRRVEGQYSRR</sequence>
<dbReference type="HOGENOM" id="CLU_2240469_0_0_1"/>
<proteinExistence type="predicted"/>
<dbReference type="Gramene" id="LPERR07G07730.1">
    <property type="protein sequence ID" value="LPERR07G07730.1"/>
    <property type="gene ID" value="LPERR07G07730"/>
</dbReference>
<reference evidence="2" key="2">
    <citation type="submission" date="2013-12" db="EMBL/GenBank/DDBJ databases">
        <authorList>
            <person name="Yu Y."/>
            <person name="Lee S."/>
            <person name="de Baynast K."/>
            <person name="Wissotski M."/>
            <person name="Liu L."/>
            <person name="Talag J."/>
            <person name="Goicoechea J."/>
            <person name="Angelova A."/>
            <person name="Jetty R."/>
            <person name="Kudrna D."/>
            <person name="Golser W."/>
            <person name="Rivera L."/>
            <person name="Zhang J."/>
            <person name="Wing R."/>
        </authorList>
    </citation>
    <scope>NUCLEOTIDE SEQUENCE</scope>
</reference>
<organism evidence="1 2">
    <name type="scientific">Leersia perrieri</name>
    <dbReference type="NCBI Taxonomy" id="77586"/>
    <lineage>
        <taxon>Eukaryota</taxon>
        <taxon>Viridiplantae</taxon>
        <taxon>Streptophyta</taxon>
        <taxon>Embryophyta</taxon>
        <taxon>Tracheophyta</taxon>
        <taxon>Spermatophyta</taxon>
        <taxon>Magnoliopsida</taxon>
        <taxon>Liliopsida</taxon>
        <taxon>Poales</taxon>
        <taxon>Poaceae</taxon>
        <taxon>BOP clade</taxon>
        <taxon>Oryzoideae</taxon>
        <taxon>Oryzeae</taxon>
        <taxon>Oryzinae</taxon>
        <taxon>Leersia</taxon>
    </lineage>
</organism>
<dbReference type="InterPro" id="IPR023213">
    <property type="entry name" value="CAT-like_dom_sf"/>
</dbReference>
<dbReference type="GO" id="GO:0050734">
    <property type="term" value="F:hydroxycinnamoyltransferase activity"/>
    <property type="evidence" value="ECO:0007669"/>
    <property type="project" value="UniProtKB-ARBA"/>
</dbReference>
<dbReference type="EnsemblPlants" id="LPERR07G07730.1">
    <property type="protein sequence ID" value="LPERR07G07730.1"/>
    <property type="gene ID" value="LPERR07G07730"/>
</dbReference>
<dbReference type="Gene3D" id="3.30.559.10">
    <property type="entry name" value="Chloramphenicol acetyltransferase-like domain"/>
    <property type="match status" value="1"/>
</dbReference>
<dbReference type="STRING" id="77586.A0A0D9WXB8"/>
<evidence type="ECO:0000313" key="1">
    <source>
        <dbReference type="EnsemblPlants" id="LPERR07G07730.1"/>
    </source>
</evidence>
<reference evidence="1" key="3">
    <citation type="submission" date="2015-04" db="UniProtKB">
        <authorList>
            <consortium name="EnsemblPlants"/>
        </authorList>
    </citation>
    <scope>IDENTIFICATION</scope>
</reference>
<dbReference type="Pfam" id="PF02458">
    <property type="entry name" value="Transferase"/>
    <property type="match status" value="1"/>
</dbReference>
<name>A0A0D9WXB8_9ORYZ</name>
<dbReference type="AlphaFoldDB" id="A0A0D9WXB8"/>
<dbReference type="Proteomes" id="UP000032180">
    <property type="component" value="Chromosome 7"/>
</dbReference>
<evidence type="ECO:0000313" key="2">
    <source>
        <dbReference type="Proteomes" id="UP000032180"/>
    </source>
</evidence>
<protein>
    <submittedName>
        <fullName evidence="1">Uncharacterized protein</fullName>
    </submittedName>
</protein>